<feature type="region of interest" description="Disordered" evidence="1">
    <location>
        <begin position="32"/>
        <end position="68"/>
    </location>
</feature>
<protein>
    <submittedName>
        <fullName evidence="2">Uncharacterized protein</fullName>
    </submittedName>
</protein>
<feature type="compositionally biased region" description="Acidic residues" evidence="1">
    <location>
        <begin position="54"/>
        <end position="68"/>
    </location>
</feature>
<reference evidence="2" key="1">
    <citation type="journal article" date="2022" name="Int. J. Mol. Sci.">
        <title>Draft Genome of Tanacetum Coccineum: Genomic Comparison of Closely Related Tanacetum-Family Plants.</title>
        <authorList>
            <person name="Yamashiro T."/>
            <person name="Shiraishi A."/>
            <person name="Nakayama K."/>
            <person name="Satake H."/>
        </authorList>
    </citation>
    <scope>NUCLEOTIDE SEQUENCE</scope>
</reference>
<dbReference type="EMBL" id="BQNB010016347">
    <property type="protein sequence ID" value="GJT50732.1"/>
    <property type="molecule type" value="Genomic_DNA"/>
</dbReference>
<sequence>MSRMDEDLFTYEVEIHRLASITCDLNEEDDLEQEMTHGSDVDMEYDPSNTRGDDEVELTDEESFDSDDGDDEVVKIFRIDTNVFDFKTPMCKTFKEFNYLLQIDPDVLSNDIDGFKTYYGYTKNHGQTMEYGKNPLLLNIIVNHSHLKVDIQNGQLVAGKMTDIVMVGEDGTAMRIPSMIMKKENEKEHRNEERCELFDNPHQETPVCKIRFEMIKYSFGQDEEYVAIKECKYDDLTNTNEDVCWAYQEIFCSMDEGWMDLAGKEIDNVGEVSIIWNPMLLYKVEDIATCLGKYVKYRMNRKLTVTGNANLVIMEYLVNISKRRAFWNLNEDILKITILTTNTPYPSRKIRRIRACTHQRPQRKQAQYAVSREAQYAIFKI</sequence>
<keyword evidence="3" id="KW-1185">Reference proteome</keyword>
<dbReference type="Proteomes" id="UP001151760">
    <property type="component" value="Unassembled WGS sequence"/>
</dbReference>
<reference evidence="2" key="2">
    <citation type="submission" date="2022-01" db="EMBL/GenBank/DDBJ databases">
        <authorList>
            <person name="Yamashiro T."/>
            <person name="Shiraishi A."/>
            <person name="Satake H."/>
            <person name="Nakayama K."/>
        </authorList>
    </citation>
    <scope>NUCLEOTIDE SEQUENCE</scope>
</reference>
<evidence type="ECO:0000313" key="3">
    <source>
        <dbReference type="Proteomes" id="UP001151760"/>
    </source>
</evidence>
<name>A0ABQ5EIS0_9ASTR</name>
<organism evidence="2 3">
    <name type="scientific">Tanacetum coccineum</name>
    <dbReference type="NCBI Taxonomy" id="301880"/>
    <lineage>
        <taxon>Eukaryota</taxon>
        <taxon>Viridiplantae</taxon>
        <taxon>Streptophyta</taxon>
        <taxon>Embryophyta</taxon>
        <taxon>Tracheophyta</taxon>
        <taxon>Spermatophyta</taxon>
        <taxon>Magnoliopsida</taxon>
        <taxon>eudicotyledons</taxon>
        <taxon>Gunneridae</taxon>
        <taxon>Pentapetalae</taxon>
        <taxon>asterids</taxon>
        <taxon>campanulids</taxon>
        <taxon>Asterales</taxon>
        <taxon>Asteraceae</taxon>
        <taxon>Asteroideae</taxon>
        <taxon>Anthemideae</taxon>
        <taxon>Anthemidinae</taxon>
        <taxon>Tanacetum</taxon>
    </lineage>
</organism>
<proteinExistence type="predicted"/>
<evidence type="ECO:0000256" key="1">
    <source>
        <dbReference type="SAM" id="MobiDB-lite"/>
    </source>
</evidence>
<comment type="caution">
    <text evidence="2">The sequence shown here is derived from an EMBL/GenBank/DDBJ whole genome shotgun (WGS) entry which is preliminary data.</text>
</comment>
<accession>A0ABQ5EIS0</accession>
<gene>
    <name evidence="2" type="ORF">Tco_0976889</name>
</gene>
<evidence type="ECO:0000313" key="2">
    <source>
        <dbReference type="EMBL" id="GJT50732.1"/>
    </source>
</evidence>